<dbReference type="OrthoDB" id="10265785at2759"/>
<dbReference type="InterPro" id="IPR027417">
    <property type="entry name" value="P-loop_NTPase"/>
</dbReference>
<name>A0A0D2IU34_9CHLO</name>
<dbReference type="KEGG" id="mng:MNEG_16467"/>
<protein>
    <submittedName>
        <fullName evidence="1">Uncharacterized protein</fullName>
    </submittedName>
</protein>
<dbReference type="Proteomes" id="UP000054498">
    <property type="component" value="Unassembled WGS sequence"/>
</dbReference>
<gene>
    <name evidence="1" type="ORF">MNEG_16467</name>
</gene>
<dbReference type="Gene3D" id="3.40.50.300">
    <property type="entry name" value="P-loop containing nucleotide triphosphate hydrolases"/>
    <property type="match status" value="1"/>
</dbReference>
<dbReference type="GeneID" id="25734229"/>
<evidence type="ECO:0000313" key="2">
    <source>
        <dbReference type="Proteomes" id="UP000054498"/>
    </source>
</evidence>
<dbReference type="RefSeq" id="XP_013890517.1">
    <property type="nucleotide sequence ID" value="XM_014035063.1"/>
</dbReference>
<reference evidence="1 2" key="1">
    <citation type="journal article" date="2013" name="BMC Genomics">
        <title>Reconstruction of the lipid metabolism for the microalga Monoraphidium neglectum from its genome sequence reveals characteristics suitable for biofuel production.</title>
        <authorList>
            <person name="Bogen C."/>
            <person name="Al-Dilaimi A."/>
            <person name="Albersmeier A."/>
            <person name="Wichmann J."/>
            <person name="Grundmann M."/>
            <person name="Rupp O."/>
            <person name="Lauersen K.J."/>
            <person name="Blifernez-Klassen O."/>
            <person name="Kalinowski J."/>
            <person name="Goesmann A."/>
            <person name="Mussgnug J.H."/>
            <person name="Kruse O."/>
        </authorList>
    </citation>
    <scope>NUCLEOTIDE SEQUENCE [LARGE SCALE GENOMIC DNA]</scope>
    <source>
        <strain evidence="1 2">SAG 48.87</strain>
    </source>
</reference>
<sequence length="135" mass="15255">MLKAEAFADESVRLIKTTRKRNPGLQLLMFSATFNDRVKNFAMRIAPRANHVFVPKENLSLNVIKQYNVMCPTPADKARVLQEQICPNCEKLGQTIIFTRTRAEAAALHQMMAGLGFKCTSLRVRAAPTEHVRLQ</sequence>
<keyword evidence="2" id="KW-1185">Reference proteome</keyword>
<dbReference type="SUPFAM" id="SSF52540">
    <property type="entry name" value="P-loop containing nucleoside triphosphate hydrolases"/>
    <property type="match status" value="1"/>
</dbReference>
<organism evidence="1 2">
    <name type="scientific">Monoraphidium neglectum</name>
    <dbReference type="NCBI Taxonomy" id="145388"/>
    <lineage>
        <taxon>Eukaryota</taxon>
        <taxon>Viridiplantae</taxon>
        <taxon>Chlorophyta</taxon>
        <taxon>core chlorophytes</taxon>
        <taxon>Chlorophyceae</taxon>
        <taxon>CS clade</taxon>
        <taxon>Sphaeropleales</taxon>
        <taxon>Selenastraceae</taxon>
        <taxon>Monoraphidium</taxon>
    </lineage>
</organism>
<dbReference type="EMBL" id="KK106608">
    <property type="protein sequence ID" value="KIY91497.1"/>
    <property type="molecule type" value="Genomic_DNA"/>
</dbReference>
<dbReference type="STRING" id="145388.A0A0D2IU34"/>
<evidence type="ECO:0000313" key="1">
    <source>
        <dbReference type="EMBL" id="KIY91497.1"/>
    </source>
</evidence>
<dbReference type="AlphaFoldDB" id="A0A0D2IU34"/>
<proteinExistence type="predicted"/>
<accession>A0A0D2IU34</accession>